<feature type="region of interest" description="Disordered" evidence="1">
    <location>
        <begin position="1"/>
        <end position="41"/>
    </location>
</feature>
<keyword evidence="3" id="KW-1185">Reference proteome</keyword>
<protein>
    <submittedName>
        <fullName evidence="2">Uncharacterized protein</fullName>
    </submittedName>
</protein>
<dbReference type="EMBL" id="SRLO01001534">
    <property type="protein sequence ID" value="TNN37096.1"/>
    <property type="molecule type" value="Genomic_DNA"/>
</dbReference>
<sequence>MEVGGELIMGFSESQEMNPRREMDERQGTSMKERAAGQTSEPDTYGVFAALALLCSRRPATCSVVFTSEPDERLCQIAAS</sequence>
<feature type="compositionally biased region" description="Basic and acidic residues" evidence="1">
    <location>
        <begin position="18"/>
        <end position="35"/>
    </location>
</feature>
<evidence type="ECO:0000256" key="1">
    <source>
        <dbReference type="SAM" id="MobiDB-lite"/>
    </source>
</evidence>
<comment type="caution">
    <text evidence="2">The sequence shown here is derived from an EMBL/GenBank/DDBJ whole genome shotgun (WGS) entry which is preliminary data.</text>
</comment>
<organism evidence="2 3">
    <name type="scientific">Liparis tanakae</name>
    <name type="common">Tanaka's snailfish</name>
    <dbReference type="NCBI Taxonomy" id="230148"/>
    <lineage>
        <taxon>Eukaryota</taxon>
        <taxon>Metazoa</taxon>
        <taxon>Chordata</taxon>
        <taxon>Craniata</taxon>
        <taxon>Vertebrata</taxon>
        <taxon>Euteleostomi</taxon>
        <taxon>Actinopterygii</taxon>
        <taxon>Neopterygii</taxon>
        <taxon>Teleostei</taxon>
        <taxon>Neoteleostei</taxon>
        <taxon>Acanthomorphata</taxon>
        <taxon>Eupercaria</taxon>
        <taxon>Perciformes</taxon>
        <taxon>Cottioidei</taxon>
        <taxon>Cottales</taxon>
        <taxon>Liparidae</taxon>
        <taxon>Liparis</taxon>
    </lineage>
</organism>
<gene>
    <name evidence="2" type="ORF">EYF80_052737</name>
</gene>
<evidence type="ECO:0000313" key="3">
    <source>
        <dbReference type="Proteomes" id="UP000314294"/>
    </source>
</evidence>
<evidence type="ECO:0000313" key="2">
    <source>
        <dbReference type="EMBL" id="TNN37096.1"/>
    </source>
</evidence>
<proteinExistence type="predicted"/>
<name>A0A4Z2F770_9TELE</name>
<dbReference type="Proteomes" id="UP000314294">
    <property type="component" value="Unassembled WGS sequence"/>
</dbReference>
<dbReference type="AlphaFoldDB" id="A0A4Z2F770"/>
<reference evidence="2 3" key="1">
    <citation type="submission" date="2019-03" db="EMBL/GenBank/DDBJ databases">
        <title>First draft genome of Liparis tanakae, snailfish: a comprehensive survey of snailfish specific genes.</title>
        <authorList>
            <person name="Kim W."/>
            <person name="Song I."/>
            <person name="Jeong J.-H."/>
            <person name="Kim D."/>
            <person name="Kim S."/>
            <person name="Ryu S."/>
            <person name="Song J.Y."/>
            <person name="Lee S.K."/>
        </authorList>
    </citation>
    <scope>NUCLEOTIDE SEQUENCE [LARGE SCALE GENOMIC DNA]</scope>
    <source>
        <tissue evidence="2">Muscle</tissue>
    </source>
</reference>
<accession>A0A4Z2F770</accession>